<feature type="region of interest" description="Disordered" evidence="1">
    <location>
        <begin position="92"/>
        <end position="117"/>
    </location>
</feature>
<accession>B7Z9E0</accession>
<dbReference type="AlphaFoldDB" id="B7Z9E0"/>
<organism evidence="2">
    <name type="scientific">Homo sapiens</name>
    <name type="common">Human</name>
    <dbReference type="NCBI Taxonomy" id="9606"/>
    <lineage>
        <taxon>Eukaryota</taxon>
        <taxon>Metazoa</taxon>
        <taxon>Chordata</taxon>
        <taxon>Craniata</taxon>
        <taxon>Vertebrata</taxon>
        <taxon>Euteleostomi</taxon>
        <taxon>Mammalia</taxon>
        <taxon>Eutheria</taxon>
        <taxon>Euarchontoglires</taxon>
        <taxon>Primates</taxon>
        <taxon>Haplorrhini</taxon>
        <taxon>Catarrhini</taxon>
        <taxon>Hominidae</taxon>
        <taxon>Homo</taxon>
    </lineage>
</organism>
<dbReference type="EMBL" id="AK315905">
    <property type="protein sequence ID" value="BAH14276.1"/>
    <property type="molecule type" value="mRNA"/>
</dbReference>
<sequence length="117" mass="13436">MRLSRCWENGEEESQNRWINLVDELHLPSSQTEIWSPRLFRAGLCWSPSHRRKCVEEVEAAVVPDAGRSPLMLSTRGVQCIAGHLLRAISEAHPWKPQKPKRPKHPPTQQVTLLKMP</sequence>
<proteinExistence type="evidence at transcript level"/>
<feature type="compositionally biased region" description="Basic residues" evidence="1">
    <location>
        <begin position="96"/>
        <end position="105"/>
    </location>
</feature>
<evidence type="ECO:0000313" key="2">
    <source>
        <dbReference type="EMBL" id="BAH14276.1"/>
    </source>
</evidence>
<feature type="compositionally biased region" description="Polar residues" evidence="1">
    <location>
        <begin position="108"/>
        <end position="117"/>
    </location>
</feature>
<reference evidence="2" key="1">
    <citation type="submission" date="2008-01" db="EMBL/GenBank/DDBJ databases">
        <title>NEDO human cDNA sequencing project.</title>
        <authorList>
            <person name="Wakamatsu A."/>
            <person name="Yamamoto J."/>
            <person name="Kimura K."/>
            <person name="Ishii S."/>
            <person name="Watanabe K."/>
            <person name="Sugiyama A."/>
            <person name="Murakawa K."/>
            <person name="Kaida T."/>
            <person name="Tsuchiya K."/>
            <person name="Fukuzumi Y."/>
            <person name="Kumagai A."/>
            <person name="Oishi Y."/>
            <person name="Yamamoto S."/>
            <person name="Ono Y."/>
            <person name="Komori Y."/>
            <person name="Yamazaki M."/>
            <person name="Kisu Y."/>
            <person name="Nishikawa T."/>
            <person name="Sugano S."/>
            <person name="Nomura N."/>
            <person name="Isogai T."/>
        </authorList>
    </citation>
    <scope>NUCLEOTIDE SEQUENCE</scope>
    <source>
        <tissue evidence="2">Adrenal gland</tissue>
    </source>
</reference>
<protein>
    <submittedName>
        <fullName evidence="2">cDNA, FLJ78804</fullName>
    </submittedName>
</protein>
<evidence type="ECO:0000256" key="1">
    <source>
        <dbReference type="SAM" id="MobiDB-lite"/>
    </source>
</evidence>
<name>B7Z9E0_HUMAN</name>